<name>A0A523US96_UNCT6</name>
<comment type="caution">
    <text evidence="2">The sequence shown here is derived from an EMBL/GenBank/DDBJ whole genome shotgun (WGS) entry which is preliminary data.</text>
</comment>
<keyword evidence="1" id="KW-0812">Transmembrane</keyword>
<gene>
    <name evidence="2" type="ORF">E3J62_07590</name>
</gene>
<keyword evidence="1" id="KW-0472">Membrane</keyword>
<reference evidence="2 3" key="1">
    <citation type="submission" date="2019-03" db="EMBL/GenBank/DDBJ databases">
        <title>Metabolic potential of uncultured bacteria and archaea associated with petroleum seepage in deep-sea sediments.</title>
        <authorList>
            <person name="Dong X."/>
            <person name="Hubert C."/>
        </authorList>
    </citation>
    <scope>NUCLEOTIDE SEQUENCE [LARGE SCALE GENOMIC DNA]</scope>
    <source>
        <strain evidence="2">E44_bin18</strain>
    </source>
</reference>
<feature type="transmembrane region" description="Helical" evidence="1">
    <location>
        <begin position="6"/>
        <end position="23"/>
    </location>
</feature>
<evidence type="ECO:0000313" key="2">
    <source>
        <dbReference type="EMBL" id="TET45410.1"/>
    </source>
</evidence>
<accession>A0A523US96</accession>
<evidence type="ECO:0000313" key="3">
    <source>
        <dbReference type="Proteomes" id="UP000315525"/>
    </source>
</evidence>
<evidence type="ECO:0000256" key="1">
    <source>
        <dbReference type="SAM" id="Phobius"/>
    </source>
</evidence>
<keyword evidence="1" id="KW-1133">Transmembrane helix</keyword>
<protein>
    <submittedName>
        <fullName evidence="2">Uncharacterized protein</fullName>
    </submittedName>
</protein>
<dbReference type="EMBL" id="SOJN01000084">
    <property type="protein sequence ID" value="TET45410.1"/>
    <property type="molecule type" value="Genomic_DNA"/>
</dbReference>
<dbReference type="AlphaFoldDB" id="A0A523US96"/>
<organism evidence="2 3">
    <name type="scientific">candidate division TA06 bacterium</name>
    <dbReference type="NCBI Taxonomy" id="2250710"/>
    <lineage>
        <taxon>Bacteria</taxon>
        <taxon>Bacteria division TA06</taxon>
    </lineage>
</organism>
<dbReference type="Proteomes" id="UP000315525">
    <property type="component" value="Unassembled WGS sequence"/>
</dbReference>
<proteinExistence type="predicted"/>
<sequence>MFTELRIYLVGILTAWFFTRFYYWQAHRNYIPFEELLINYMMTIRTQSGDLHAEIVRLRGNNSTLQALSGGLNHSIGEAVLLQAKQLNKKYPKWEPSEAIKKVVDTHSPTP</sequence>